<evidence type="ECO:0000256" key="1">
    <source>
        <dbReference type="ARBA" id="ARBA00004370"/>
    </source>
</evidence>
<keyword evidence="5" id="KW-0812">Transmembrane</keyword>
<dbReference type="CDD" id="cd00184">
    <property type="entry name" value="TNF"/>
    <property type="match status" value="1"/>
</dbReference>
<dbReference type="SMART" id="SM00207">
    <property type="entry name" value="TNF"/>
    <property type="match status" value="1"/>
</dbReference>
<dbReference type="PANTHER" id="PTHR11471">
    <property type="entry name" value="TUMOR NECROSIS FACTOR FAMILY MEMBER"/>
    <property type="match status" value="1"/>
</dbReference>
<evidence type="ECO:0000256" key="5">
    <source>
        <dbReference type="SAM" id="Phobius"/>
    </source>
</evidence>
<dbReference type="Pfam" id="PF00229">
    <property type="entry name" value="TNF"/>
    <property type="match status" value="1"/>
</dbReference>
<dbReference type="EMBL" id="JAGXEW010000039">
    <property type="protein sequence ID" value="KAK1153815.1"/>
    <property type="molecule type" value="Genomic_DNA"/>
</dbReference>
<protein>
    <submittedName>
        <fullName evidence="7">Tumor necrosis factor ligand superfamily member 14-like</fullName>
    </submittedName>
</protein>
<keyword evidence="4 5" id="KW-0472">Membrane</keyword>
<dbReference type="AlphaFoldDB" id="A0AAD8CNL0"/>
<comment type="caution">
    <text evidence="7">The sequence shown here is derived from an EMBL/GenBank/DDBJ whole genome shotgun (WGS) entry which is preliminary data.</text>
</comment>
<organism evidence="7 8">
    <name type="scientific">Acipenser oxyrinchus oxyrinchus</name>
    <dbReference type="NCBI Taxonomy" id="40147"/>
    <lineage>
        <taxon>Eukaryota</taxon>
        <taxon>Metazoa</taxon>
        <taxon>Chordata</taxon>
        <taxon>Craniata</taxon>
        <taxon>Vertebrata</taxon>
        <taxon>Euteleostomi</taxon>
        <taxon>Actinopterygii</taxon>
        <taxon>Chondrostei</taxon>
        <taxon>Acipenseriformes</taxon>
        <taxon>Acipenseridae</taxon>
        <taxon>Acipenser</taxon>
    </lineage>
</organism>
<evidence type="ECO:0000313" key="8">
    <source>
        <dbReference type="Proteomes" id="UP001230051"/>
    </source>
</evidence>
<reference evidence="7" key="1">
    <citation type="submission" date="2022-02" db="EMBL/GenBank/DDBJ databases">
        <title>Atlantic sturgeon de novo genome assembly.</title>
        <authorList>
            <person name="Stock M."/>
            <person name="Klopp C."/>
            <person name="Guiguen Y."/>
            <person name="Cabau C."/>
            <person name="Parinello H."/>
            <person name="Santidrian Yebra-Pimentel E."/>
            <person name="Kuhl H."/>
            <person name="Dirks R.P."/>
            <person name="Guessner J."/>
            <person name="Wuertz S."/>
            <person name="Du K."/>
            <person name="Schartl M."/>
        </authorList>
    </citation>
    <scope>NUCLEOTIDE SEQUENCE</scope>
    <source>
        <strain evidence="7">STURGEONOMICS-FGT-2020</strain>
        <tissue evidence="7">Whole blood</tissue>
    </source>
</reference>
<dbReference type="Gene3D" id="2.60.120.40">
    <property type="match status" value="1"/>
</dbReference>
<comment type="subcellular location">
    <subcellularLocation>
        <location evidence="1">Membrane</location>
    </subcellularLocation>
</comment>
<dbReference type="SUPFAM" id="SSF49842">
    <property type="entry name" value="TNF-like"/>
    <property type="match status" value="1"/>
</dbReference>
<accession>A0AAD8CNL0</accession>
<feature type="domain" description="THD" evidence="6">
    <location>
        <begin position="88"/>
        <end position="229"/>
    </location>
</feature>
<name>A0AAD8CNL0_ACIOX</name>
<sequence length="229" mass="25993">MSESNVVYPSVFVVDGKVDIPPERRRRRHGNAAQWLLFMLVFLALSGVGILGYFIWDLERRTVAISDTASSNAEKMIGIQDKKEPGKPSAHITGCNCSTSGDGPLHWEAKNGDAFTFDIDYKDGALVIRKEGHYFIYSKVFYGQIECQGKKRMFKHYVNKKTERYSGELELMENRKFYCTSSQDSWLGNSFLGGVFHLLEGDQIFVNVNEKSLIRLKGSTENFFGAYLI</sequence>
<evidence type="ECO:0000256" key="2">
    <source>
        <dbReference type="ARBA" id="ARBA00008670"/>
    </source>
</evidence>
<dbReference type="GO" id="GO:0005615">
    <property type="term" value="C:extracellular space"/>
    <property type="evidence" value="ECO:0007669"/>
    <property type="project" value="UniProtKB-KW"/>
</dbReference>
<evidence type="ECO:0000256" key="4">
    <source>
        <dbReference type="ARBA" id="ARBA00023136"/>
    </source>
</evidence>
<evidence type="ECO:0000256" key="3">
    <source>
        <dbReference type="ARBA" id="ARBA00022514"/>
    </source>
</evidence>
<keyword evidence="8" id="KW-1185">Reference proteome</keyword>
<gene>
    <name evidence="7" type="primary">TNFSF14</name>
    <name evidence="7" type="ORF">AOXY_G29499</name>
</gene>
<dbReference type="InterPro" id="IPR008983">
    <property type="entry name" value="Tumour_necrosis_fac-like_dom"/>
</dbReference>
<dbReference type="GO" id="GO:0006955">
    <property type="term" value="P:immune response"/>
    <property type="evidence" value="ECO:0007669"/>
    <property type="project" value="InterPro"/>
</dbReference>
<proteinExistence type="inferred from homology"/>
<dbReference type="GO" id="GO:0005125">
    <property type="term" value="F:cytokine activity"/>
    <property type="evidence" value="ECO:0007669"/>
    <property type="project" value="UniProtKB-KW"/>
</dbReference>
<keyword evidence="5" id="KW-1133">Transmembrane helix</keyword>
<dbReference type="GO" id="GO:0005164">
    <property type="term" value="F:tumor necrosis factor receptor binding"/>
    <property type="evidence" value="ECO:0007669"/>
    <property type="project" value="InterPro"/>
</dbReference>
<dbReference type="GO" id="GO:0016020">
    <property type="term" value="C:membrane"/>
    <property type="evidence" value="ECO:0007669"/>
    <property type="project" value="UniProtKB-SubCell"/>
</dbReference>
<dbReference type="Proteomes" id="UP001230051">
    <property type="component" value="Unassembled WGS sequence"/>
</dbReference>
<dbReference type="InterPro" id="IPR006052">
    <property type="entry name" value="TNF_dom"/>
</dbReference>
<keyword evidence="3" id="KW-0202">Cytokine</keyword>
<comment type="similarity">
    <text evidence="2">Belongs to the tumor necrosis factor family.</text>
</comment>
<feature type="transmembrane region" description="Helical" evidence="5">
    <location>
        <begin position="35"/>
        <end position="56"/>
    </location>
</feature>
<evidence type="ECO:0000259" key="6">
    <source>
        <dbReference type="PROSITE" id="PS50049"/>
    </source>
</evidence>
<dbReference type="PROSITE" id="PS50049">
    <property type="entry name" value="THD_2"/>
    <property type="match status" value="1"/>
</dbReference>
<evidence type="ECO:0000313" key="7">
    <source>
        <dbReference type="EMBL" id="KAK1153815.1"/>
    </source>
</evidence>
<dbReference type="PANTHER" id="PTHR11471:SF34">
    <property type="entry name" value="TUMOR NECROSIS FACTOR LIGAND SUPERFAMILY MEMBER 14"/>
    <property type="match status" value="1"/>
</dbReference>